<protein>
    <submittedName>
        <fullName evidence="1">Uncharacterized protein</fullName>
    </submittedName>
</protein>
<reference evidence="1" key="1">
    <citation type="journal article" date="2019" name="bioRxiv">
        <title>Long live the king: chromosome-level assembly of the lion (Panthera leo) using linked-read, Hi-C, and long read data.</title>
        <authorList>
            <person name="Armstrong E.E."/>
            <person name="Taylor R.W."/>
            <person name="Miller D.E."/>
            <person name="Kaelin C."/>
            <person name="Barsh G."/>
            <person name="Hadly E.A."/>
            <person name="Petrov D."/>
        </authorList>
    </citation>
    <scope>NUCLEOTIDE SEQUENCE [LARGE SCALE GENOMIC DNA]</scope>
</reference>
<dbReference type="OMA" id="NGIHIMC"/>
<keyword evidence="2" id="KW-1185">Reference proteome</keyword>
<proteinExistence type="predicted"/>
<accession>A0A8C8XNG3</accession>
<dbReference type="Ensembl" id="ENSPLOT00000023215.1">
    <property type="protein sequence ID" value="ENSPLOP00000020999.1"/>
    <property type="gene ID" value="ENSPLOG00000015410.1"/>
</dbReference>
<reference evidence="1" key="3">
    <citation type="submission" date="2025-09" db="UniProtKB">
        <authorList>
            <consortium name="Ensembl"/>
        </authorList>
    </citation>
    <scope>IDENTIFICATION</scope>
</reference>
<dbReference type="PANTHER" id="PTHR11667">
    <property type="match status" value="1"/>
</dbReference>
<dbReference type="PANTHER" id="PTHR11667:SF27">
    <property type="entry name" value="ADENYLATE KINASE"/>
    <property type="match status" value="1"/>
</dbReference>
<dbReference type="Proteomes" id="UP000694399">
    <property type="component" value="Chromosome E3"/>
</dbReference>
<sequence length="285" mass="32009">MVGQLVIKPTRILQPPYFAFIPSYSPLHMNLKYSCSSSIVNFLLVFPDSPQSRVIYFFFCNVMLVCLHPYYYSGNGIFFEREFCITFMYRKLDGVHLSQSRDQFFSLCLFPLGDTRHWLRTQDVASPVTVDLTLSVIVIGPDGFHLLSQTSFVFQINLCDGNSGAGLRVNQMPQPGLPLGNAVGNPTGQAARQPLNGIHIMCNHYQLSLLVFYQDGDNNKPSSKDRWPLNGDILFAGSFLLSPGQQSLLLLLLCLWSVFVGQSKQLSICLVVHGLGELVNRRRHV</sequence>
<evidence type="ECO:0000313" key="1">
    <source>
        <dbReference type="Ensembl" id="ENSPLOP00000020999.1"/>
    </source>
</evidence>
<dbReference type="AlphaFoldDB" id="A0A8C8XNG3"/>
<reference evidence="1" key="2">
    <citation type="submission" date="2025-08" db="UniProtKB">
        <authorList>
            <consortium name="Ensembl"/>
        </authorList>
    </citation>
    <scope>IDENTIFICATION</scope>
</reference>
<name>A0A8C8XNG3_PANLE</name>
<organism evidence="1 2">
    <name type="scientific">Panthera leo</name>
    <name type="common">Lion</name>
    <dbReference type="NCBI Taxonomy" id="9689"/>
    <lineage>
        <taxon>Eukaryota</taxon>
        <taxon>Metazoa</taxon>
        <taxon>Chordata</taxon>
        <taxon>Craniata</taxon>
        <taxon>Vertebrata</taxon>
        <taxon>Euteleostomi</taxon>
        <taxon>Mammalia</taxon>
        <taxon>Eutheria</taxon>
        <taxon>Laurasiatheria</taxon>
        <taxon>Carnivora</taxon>
        <taxon>Feliformia</taxon>
        <taxon>Felidae</taxon>
        <taxon>Pantherinae</taxon>
        <taxon>Panthera</taxon>
    </lineage>
</organism>
<dbReference type="GeneTree" id="ENSGT00390000014818"/>
<evidence type="ECO:0000313" key="2">
    <source>
        <dbReference type="Proteomes" id="UP000694399"/>
    </source>
</evidence>